<dbReference type="Pfam" id="PF10324">
    <property type="entry name" value="7TM_GPCR_Srw"/>
    <property type="match status" value="1"/>
</dbReference>
<dbReference type="Proteomes" id="UP000298663">
    <property type="component" value="Unassembled WGS sequence"/>
</dbReference>
<feature type="transmembrane region" description="Helical" evidence="5">
    <location>
        <begin position="27"/>
        <end position="49"/>
    </location>
</feature>
<dbReference type="OrthoDB" id="5839164at2759"/>
<name>A0A4U5N621_STECR</name>
<reference evidence="7 8" key="2">
    <citation type="journal article" date="2019" name="G3 (Bethesda)">
        <title>Hybrid Assembly of the Genome of the Entomopathogenic Nematode Steinernema carpocapsae Identifies the X-Chromosome.</title>
        <authorList>
            <person name="Serra L."/>
            <person name="Macchietto M."/>
            <person name="Macias-Munoz A."/>
            <person name="McGill C.J."/>
            <person name="Rodriguez I.M."/>
            <person name="Rodriguez B."/>
            <person name="Murad R."/>
            <person name="Mortazavi A."/>
        </authorList>
    </citation>
    <scope>NUCLEOTIDE SEQUENCE [LARGE SCALE GENOMIC DNA]</scope>
    <source>
        <strain evidence="7 8">ALL</strain>
    </source>
</reference>
<keyword evidence="4 5" id="KW-0472">Membrane</keyword>
<keyword evidence="8" id="KW-1185">Reference proteome</keyword>
<organism evidence="7 8">
    <name type="scientific">Steinernema carpocapsae</name>
    <name type="common">Entomopathogenic nematode</name>
    <dbReference type="NCBI Taxonomy" id="34508"/>
    <lineage>
        <taxon>Eukaryota</taxon>
        <taxon>Metazoa</taxon>
        <taxon>Ecdysozoa</taxon>
        <taxon>Nematoda</taxon>
        <taxon>Chromadorea</taxon>
        <taxon>Rhabditida</taxon>
        <taxon>Tylenchina</taxon>
        <taxon>Panagrolaimomorpha</taxon>
        <taxon>Strongyloidoidea</taxon>
        <taxon>Steinernematidae</taxon>
        <taxon>Steinernema</taxon>
    </lineage>
</organism>
<comment type="caution">
    <text evidence="7">The sequence shown here is derived from an EMBL/GenBank/DDBJ whole genome shotgun (WGS) entry which is preliminary data.</text>
</comment>
<feature type="transmembrane region" description="Helical" evidence="5">
    <location>
        <begin position="157"/>
        <end position="175"/>
    </location>
</feature>
<evidence type="ECO:0000259" key="6">
    <source>
        <dbReference type="PROSITE" id="PS50262"/>
    </source>
</evidence>
<reference evidence="7 8" key="1">
    <citation type="journal article" date="2015" name="Genome Biol.">
        <title>Comparative genomics of Steinernema reveals deeply conserved gene regulatory networks.</title>
        <authorList>
            <person name="Dillman A.R."/>
            <person name="Macchietto M."/>
            <person name="Porter C.F."/>
            <person name="Rogers A."/>
            <person name="Williams B."/>
            <person name="Antoshechkin I."/>
            <person name="Lee M.M."/>
            <person name="Goodwin Z."/>
            <person name="Lu X."/>
            <person name="Lewis E.E."/>
            <person name="Goodrich-Blair H."/>
            <person name="Stock S.P."/>
            <person name="Adams B.J."/>
            <person name="Sternberg P.W."/>
            <person name="Mortazavi A."/>
        </authorList>
    </citation>
    <scope>NUCLEOTIDE SEQUENCE [LARGE SCALE GENOMIC DNA]</scope>
    <source>
        <strain evidence="7 8">ALL</strain>
    </source>
</reference>
<feature type="transmembrane region" description="Helical" evidence="5">
    <location>
        <begin position="298"/>
        <end position="323"/>
    </location>
</feature>
<dbReference type="PANTHER" id="PTHR46641">
    <property type="entry name" value="FMRFAMIDE RECEPTOR-RELATED"/>
    <property type="match status" value="1"/>
</dbReference>
<proteinExistence type="predicted"/>
<dbReference type="CDD" id="cd14978">
    <property type="entry name" value="7tmA_FMRFamide_R-like"/>
    <property type="match status" value="1"/>
</dbReference>
<accession>A0A4U5N621</accession>
<dbReference type="InterPro" id="IPR017452">
    <property type="entry name" value="GPCR_Rhodpsn_7TM"/>
</dbReference>
<feature type="transmembrane region" description="Helical" evidence="5">
    <location>
        <begin position="126"/>
        <end position="145"/>
    </location>
</feature>
<dbReference type="AlphaFoldDB" id="A0A4U5N621"/>
<feature type="transmembrane region" description="Helical" evidence="5">
    <location>
        <begin position="259"/>
        <end position="278"/>
    </location>
</feature>
<dbReference type="PANTHER" id="PTHR46641:SF18">
    <property type="entry name" value="G-PROTEIN COUPLED RECEPTORS FAMILY 1 PROFILE DOMAIN-CONTAINING PROTEIN"/>
    <property type="match status" value="1"/>
</dbReference>
<dbReference type="PROSITE" id="PS50262">
    <property type="entry name" value="G_PROTEIN_RECEP_F1_2"/>
    <property type="match status" value="1"/>
</dbReference>
<evidence type="ECO:0000256" key="1">
    <source>
        <dbReference type="ARBA" id="ARBA00004370"/>
    </source>
</evidence>
<keyword evidence="3 5" id="KW-1133">Transmembrane helix</keyword>
<dbReference type="SUPFAM" id="SSF81321">
    <property type="entry name" value="Family A G protein-coupled receptor-like"/>
    <property type="match status" value="1"/>
</dbReference>
<evidence type="ECO:0000313" key="8">
    <source>
        <dbReference type="Proteomes" id="UP000298663"/>
    </source>
</evidence>
<dbReference type="Gene3D" id="1.20.1070.10">
    <property type="entry name" value="Rhodopsin 7-helix transmembrane proteins"/>
    <property type="match status" value="1"/>
</dbReference>
<gene>
    <name evidence="7" type="ORF">L596_018735</name>
</gene>
<dbReference type="InterPro" id="IPR052954">
    <property type="entry name" value="GPCR-Ligand_Int"/>
</dbReference>
<evidence type="ECO:0000256" key="3">
    <source>
        <dbReference type="ARBA" id="ARBA00022989"/>
    </source>
</evidence>
<evidence type="ECO:0000256" key="2">
    <source>
        <dbReference type="ARBA" id="ARBA00022692"/>
    </source>
</evidence>
<evidence type="ECO:0000313" key="7">
    <source>
        <dbReference type="EMBL" id="TKR77830.1"/>
    </source>
</evidence>
<feature type="domain" description="G-protein coupled receptors family 1 profile" evidence="6">
    <location>
        <begin position="42"/>
        <end position="320"/>
    </location>
</feature>
<dbReference type="InterPro" id="IPR019427">
    <property type="entry name" value="7TM_GPCR_serpentine_rcpt_Srw"/>
</dbReference>
<feature type="transmembrane region" description="Helical" evidence="5">
    <location>
        <begin position="208"/>
        <end position="233"/>
    </location>
</feature>
<evidence type="ECO:0000256" key="4">
    <source>
        <dbReference type="ARBA" id="ARBA00023136"/>
    </source>
</evidence>
<feature type="transmembrane region" description="Helical" evidence="5">
    <location>
        <begin position="70"/>
        <end position="89"/>
    </location>
</feature>
<dbReference type="GO" id="GO:0008528">
    <property type="term" value="F:G protein-coupled peptide receptor activity"/>
    <property type="evidence" value="ECO:0007669"/>
    <property type="project" value="InterPro"/>
</dbReference>
<dbReference type="GO" id="GO:0016020">
    <property type="term" value="C:membrane"/>
    <property type="evidence" value="ECO:0007669"/>
    <property type="project" value="UniProtKB-SubCell"/>
</dbReference>
<evidence type="ECO:0000256" key="5">
    <source>
        <dbReference type="SAM" id="Phobius"/>
    </source>
</evidence>
<sequence length="391" mass="44230">MDDERCVALNVSLCCQTSLQGSEEKTLYIWVYPVLLLLSIFGNTMNIFLYHHPFLRTSSTVRLLLFRSKANLIFSISLLPNFLYAVGGFRRSPYFPYTVYTSNSTELFYWHTVKYMVFFSNALNTTSVWLTVCVTAHLLGLVAWPIQAKNWLTMSRVHWIIAVVTFVSFALHALLVTHRDVASFSCPLDEEIVVHRYLSLSRPVFDQIYYYLSAWIVNIMPLLILILCCLWIGRSTMKRGKSSILVTTLNKKANGRHRCVLNLAAATTICHLIFEFPSSAVQFLAAVSSALPNTNWRFHTLIAVSNFLTIFNAALTFLVYTLFSKKYRQLALSLCGFQTNYNLVPNNNQSRNSVPNTRLAKSSIAATPAQPSKLITLAQDSSALSSQDVQL</sequence>
<protein>
    <recommendedName>
        <fullName evidence="6">G-protein coupled receptors family 1 profile domain-containing protein</fullName>
    </recommendedName>
</protein>
<dbReference type="EMBL" id="AZBU02000005">
    <property type="protein sequence ID" value="TKR77830.1"/>
    <property type="molecule type" value="Genomic_DNA"/>
</dbReference>
<keyword evidence="2 5" id="KW-0812">Transmembrane</keyword>
<comment type="subcellular location">
    <subcellularLocation>
        <location evidence="1">Membrane</location>
    </subcellularLocation>
</comment>